<feature type="compositionally biased region" description="Low complexity" evidence="1">
    <location>
        <begin position="287"/>
        <end position="296"/>
    </location>
</feature>
<feature type="region of interest" description="Disordered" evidence="1">
    <location>
        <begin position="94"/>
        <end position="113"/>
    </location>
</feature>
<feature type="region of interest" description="Disordered" evidence="1">
    <location>
        <begin position="275"/>
        <end position="309"/>
    </location>
</feature>
<keyword evidence="3" id="KW-1185">Reference proteome</keyword>
<name>A0A8J2L4V7_9HEXA</name>
<feature type="region of interest" description="Disordered" evidence="1">
    <location>
        <begin position="410"/>
        <end position="439"/>
    </location>
</feature>
<dbReference type="AlphaFoldDB" id="A0A8J2L4V7"/>
<protein>
    <submittedName>
        <fullName evidence="2">Uncharacterized protein</fullName>
    </submittedName>
</protein>
<comment type="caution">
    <text evidence="2">The sequence shown here is derived from an EMBL/GenBank/DDBJ whole genome shotgun (WGS) entry which is preliminary data.</text>
</comment>
<feature type="region of interest" description="Disordered" evidence="1">
    <location>
        <begin position="169"/>
        <end position="188"/>
    </location>
</feature>
<reference evidence="2" key="1">
    <citation type="submission" date="2021-06" db="EMBL/GenBank/DDBJ databases">
        <authorList>
            <person name="Hodson N. C."/>
            <person name="Mongue J. A."/>
            <person name="Jaron S. K."/>
        </authorList>
    </citation>
    <scope>NUCLEOTIDE SEQUENCE</scope>
</reference>
<accession>A0A8J2L4V7</accession>
<evidence type="ECO:0000313" key="3">
    <source>
        <dbReference type="Proteomes" id="UP000708208"/>
    </source>
</evidence>
<evidence type="ECO:0000313" key="2">
    <source>
        <dbReference type="EMBL" id="CAG7825055.1"/>
    </source>
</evidence>
<sequence>MPEMEAKFRRNLRSLPQLMPHSKNRRAVVGQSGVGQARVVITWVKKAYRWVGRGVGRCIILLLDLPLRRHAIILTTKNRPPSISSITLSLAATAHPQGIRRRPSSPLTLPLGPPRDVVDESSSDDGGFLAPRPLRYFPRGRRRFNLVLPGSFVPSSSLIRPENLIPRPFASSPVPRSQHSRSRSASSSFFSPDLNFNLSSVPRFPVLVQVHQPPYLWGTATTGRHYHPHPSVSDPTPPPWEAERIRDNLARDLDYLERQVPPFVKRSLVAVPEKSASGSSVRFQEKSSSSGFQSASKNTTSTIPSGQSSAGEIMLRPIALPEDQALVQTLYSSYPLLPYRSLPPRTYENWPRRESTPPIYAMARSPSFDVEDIPATTVPASEPSPSTRTLLDMSVDDPYEFDPVIPDTSPEIVYPPQPHPSTTTSTTSSSSRFKRSREKYENMEARVAAMKEEFFEYRRRQKKRMESAC</sequence>
<feature type="compositionally biased region" description="Polar residues" evidence="1">
    <location>
        <begin position="297"/>
        <end position="309"/>
    </location>
</feature>
<organism evidence="2 3">
    <name type="scientific">Allacma fusca</name>
    <dbReference type="NCBI Taxonomy" id="39272"/>
    <lineage>
        <taxon>Eukaryota</taxon>
        <taxon>Metazoa</taxon>
        <taxon>Ecdysozoa</taxon>
        <taxon>Arthropoda</taxon>
        <taxon>Hexapoda</taxon>
        <taxon>Collembola</taxon>
        <taxon>Symphypleona</taxon>
        <taxon>Sminthuridae</taxon>
        <taxon>Allacma</taxon>
    </lineage>
</organism>
<proteinExistence type="predicted"/>
<feature type="compositionally biased region" description="Low complexity" evidence="1">
    <location>
        <begin position="421"/>
        <end position="431"/>
    </location>
</feature>
<dbReference type="EMBL" id="CAJVCH010534762">
    <property type="protein sequence ID" value="CAG7825055.1"/>
    <property type="molecule type" value="Genomic_DNA"/>
</dbReference>
<dbReference type="OrthoDB" id="6234674at2759"/>
<dbReference type="Proteomes" id="UP000708208">
    <property type="component" value="Unassembled WGS sequence"/>
</dbReference>
<gene>
    <name evidence="2" type="ORF">AFUS01_LOCUS35180</name>
</gene>
<evidence type="ECO:0000256" key="1">
    <source>
        <dbReference type="SAM" id="MobiDB-lite"/>
    </source>
</evidence>